<keyword evidence="6" id="KW-0249">Electron transport</keyword>
<evidence type="ECO:0000256" key="5">
    <source>
        <dbReference type="ARBA" id="ARBA00022857"/>
    </source>
</evidence>
<organism evidence="9 10">
    <name type="scientific">Drosophila guanche</name>
    <name type="common">Fruit fly</name>
    <dbReference type="NCBI Taxonomy" id="7266"/>
    <lineage>
        <taxon>Eukaryota</taxon>
        <taxon>Metazoa</taxon>
        <taxon>Ecdysozoa</taxon>
        <taxon>Arthropoda</taxon>
        <taxon>Hexapoda</taxon>
        <taxon>Insecta</taxon>
        <taxon>Pterygota</taxon>
        <taxon>Neoptera</taxon>
        <taxon>Endopterygota</taxon>
        <taxon>Diptera</taxon>
        <taxon>Brachycera</taxon>
        <taxon>Muscomorpha</taxon>
        <taxon>Ephydroidea</taxon>
        <taxon>Drosophilidae</taxon>
        <taxon>Drosophila</taxon>
        <taxon>Sophophora</taxon>
    </lineage>
</organism>
<dbReference type="AlphaFoldDB" id="A0A3B0JU50"/>
<dbReference type="InterPro" id="IPR055275">
    <property type="entry name" value="Ferredox_Rdtase"/>
</dbReference>
<keyword evidence="5" id="KW-0521">NADP</keyword>
<dbReference type="Gene3D" id="3.40.50.720">
    <property type="entry name" value="NAD(P)-binding Rossmann-like Domain"/>
    <property type="match status" value="1"/>
</dbReference>
<keyword evidence="7" id="KW-0560">Oxidoreductase</keyword>
<comment type="cofactor">
    <cofactor evidence="1">
        <name>FAD</name>
        <dbReference type="ChEBI" id="CHEBI:57692"/>
    </cofactor>
</comment>
<dbReference type="GO" id="GO:0016491">
    <property type="term" value="F:oxidoreductase activity"/>
    <property type="evidence" value="ECO:0007669"/>
    <property type="project" value="UniProtKB-KW"/>
</dbReference>
<proteinExistence type="predicted"/>
<evidence type="ECO:0000256" key="2">
    <source>
        <dbReference type="ARBA" id="ARBA00022448"/>
    </source>
</evidence>
<evidence type="ECO:0000256" key="4">
    <source>
        <dbReference type="ARBA" id="ARBA00022827"/>
    </source>
</evidence>
<keyword evidence="3" id="KW-0285">Flavoprotein</keyword>
<dbReference type="OMA" id="RFNFIGN"/>
<evidence type="ECO:0000256" key="3">
    <source>
        <dbReference type="ARBA" id="ARBA00022630"/>
    </source>
</evidence>
<keyword evidence="10" id="KW-1185">Reference proteome</keyword>
<dbReference type="Proteomes" id="UP000268350">
    <property type="component" value="Unassembled WGS sequence"/>
</dbReference>
<keyword evidence="4" id="KW-0274">FAD</keyword>
<evidence type="ECO:0000313" key="10">
    <source>
        <dbReference type="Proteomes" id="UP000268350"/>
    </source>
</evidence>
<dbReference type="PANTHER" id="PTHR48467:SF1">
    <property type="entry name" value="GLUTAMATE SYNTHASE 1 [NADH], CHLOROPLASTIC-LIKE"/>
    <property type="match status" value="1"/>
</dbReference>
<dbReference type="FunFam" id="3.50.50.60:FF:000229">
    <property type="entry name" value="NADPH:adrenodoxin oxidoreductase, mitochondrial"/>
    <property type="match status" value="1"/>
</dbReference>
<dbReference type="STRING" id="7266.A0A3B0JU50"/>
<keyword evidence="2" id="KW-0813">Transport</keyword>
<evidence type="ECO:0000313" key="9">
    <source>
        <dbReference type="EMBL" id="SPP74598.1"/>
    </source>
</evidence>
<evidence type="ECO:0000256" key="1">
    <source>
        <dbReference type="ARBA" id="ARBA00001974"/>
    </source>
</evidence>
<dbReference type="Pfam" id="PF13450">
    <property type="entry name" value="NAD_binding_8"/>
    <property type="match status" value="1"/>
</dbReference>
<evidence type="ECO:0000256" key="8">
    <source>
        <dbReference type="ARBA" id="ARBA00030202"/>
    </source>
</evidence>
<gene>
    <name evidence="9" type="ORF">DGUA_6G002250</name>
</gene>
<dbReference type="SUPFAM" id="SSF51971">
    <property type="entry name" value="Nucleotide-binding domain"/>
    <property type="match status" value="1"/>
</dbReference>
<evidence type="ECO:0000256" key="7">
    <source>
        <dbReference type="ARBA" id="ARBA00023002"/>
    </source>
</evidence>
<dbReference type="PRINTS" id="PR00419">
    <property type="entry name" value="ADXRDTASE"/>
</dbReference>
<dbReference type="InterPro" id="IPR036188">
    <property type="entry name" value="FAD/NAD-bd_sf"/>
</dbReference>
<dbReference type="EMBL" id="OUUW01000001">
    <property type="protein sequence ID" value="SPP74598.1"/>
    <property type="molecule type" value="Genomic_DNA"/>
</dbReference>
<dbReference type="Gene3D" id="3.50.50.60">
    <property type="entry name" value="FAD/NAD(P)-binding domain"/>
    <property type="match status" value="1"/>
</dbReference>
<name>A0A3B0JU50_DROGU</name>
<evidence type="ECO:0000256" key="6">
    <source>
        <dbReference type="ARBA" id="ARBA00022982"/>
    </source>
</evidence>
<accession>A0A3B0JU50</accession>
<reference evidence="10" key="1">
    <citation type="submission" date="2018-01" db="EMBL/GenBank/DDBJ databases">
        <authorList>
            <person name="Alioto T."/>
            <person name="Alioto T."/>
        </authorList>
    </citation>
    <scope>NUCLEOTIDE SEQUENCE [LARGE SCALE GENOMIC DNA]</scope>
</reference>
<sequence length="570" mass="63418">MSYSSRFGFDFHLPDEGWCYPKDDMFFRRSAEWVPLESAGVGRSFANTNSVIYPRITGMVPRYGGHVPGEIFKPPIGGMCQFTITTRKRKQTQDKRRKRKVLDMTSLLSICRRGFHTSSVRQQIIQSATPTKRICIVGAGPAGFYAAQHLLKNLNDCVVDIVEKLPVPFGLVRFGVAPDHPEVKNVINTFTKTAEHPSLRFFGNVALGTDVSLQELRNQYHAVLLTYGSDQDRELQLENEQQSHVISARKFVAWYNGLPGAENLEPDLSGRDVTIVGQGNVAVDVARMLLSPLDALRSTDTTEYALEALSRSQVERVHLVGRRGPLQAAFTIKELREMLKLPNVQTRWRSDDFSGIANQVEQLQRPRKRLTELMLKSLKEQEKLSSSGSKQFLPIFLRAPKSIAEGEMEFSVTELQQDSAVPTDAIERLPANLILRSIGYKSSCADADISFDARRGHVRNREGRVLKLDASDSVDAGLYVAGWLGTGPTGVILTTMSGAFAVAKNICEDMAANALDTSTSKPGFEADDKRVVTWDGWRRINDFEIETGKAKGKPREKIVSIAEMLRVAGV</sequence>
<dbReference type="OrthoDB" id="333024at2759"/>
<protein>
    <recommendedName>
        <fullName evidence="8">Ferredoxin--NADP(+) reductase</fullName>
    </recommendedName>
</protein>
<dbReference type="PANTHER" id="PTHR48467">
    <property type="entry name" value="GLUTAMATE SYNTHASE 1 [NADH], CHLOROPLASTIC-LIKE"/>
    <property type="match status" value="1"/>
</dbReference>